<feature type="compositionally biased region" description="Polar residues" evidence="9">
    <location>
        <begin position="45"/>
        <end position="54"/>
    </location>
</feature>
<comment type="caution">
    <text evidence="11">The sequence shown here is derived from an EMBL/GenBank/DDBJ whole genome shotgun (WGS) entry which is preliminary data.</text>
</comment>
<gene>
    <name evidence="11" type="ORF">Ctob_014161</name>
</gene>
<name>A0A0M0K205_9EUKA</name>
<dbReference type="EC" id="3.1.3.16" evidence="2"/>
<keyword evidence="6" id="KW-0464">Manganese</keyword>
<evidence type="ECO:0000256" key="9">
    <source>
        <dbReference type="SAM" id="MobiDB-lite"/>
    </source>
</evidence>
<evidence type="ECO:0000256" key="3">
    <source>
        <dbReference type="ARBA" id="ARBA00022723"/>
    </source>
</evidence>
<evidence type="ECO:0000313" key="11">
    <source>
        <dbReference type="EMBL" id="KOO32911.1"/>
    </source>
</evidence>
<dbReference type="AlphaFoldDB" id="A0A0M0K205"/>
<keyword evidence="5" id="KW-0904">Protein phosphatase</keyword>
<feature type="compositionally biased region" description="Basic and acidic residues" evidence="9">
    <location>
        <begin position="100"/>
        <end position="136"/>
    </location>
</feature>
<feature type="domain" description="Serine-threonine protein phosphatase N-terminal" evidence="10">
    <location>
        <begin position="299"/>
        <end position="346"/>
    </location>
</feature>
<proteinExistence type="predicted"/>
<dbReference type="Pfam" id="PF16891">
    <property type="entry name" value="STPPase_N"/>
    <property type="match status" value="1"/>
</dbReference>
<keyword evidence="12" id="KW-1185">Reference proteome</keyword>
<evidence type="ECO:0000256" key="1">
    <source>
        <dbReference type="ARBA" id="ARBA00001936"/>
    </source>
</evidence>
<evidence type="ECO:0000256" key="2">
    <source>
        <dbReference type="ARBA" id="ARBA00013081"/>
    </source>
</evidence>
<feature type="region of interest" description="Disordered" evidence="9">
    <location>
        <begin position="42"/>
        <end position="140"/>
    </location>
</feature>
<evidence type="ECO:0000256" key="7">
    <source>
        <dbReference type="ARBA" id="ARBA00047761"/>
    </source>
</evidence>
<evidence type="ECO:0000259" key="10">
    <source>
        <dbReference type="Pfam" id="PF16891"/>
    </source>
</evidence>
<dbReference type="InterPro" id="IPR006186">
    <property type="entry name" value="Ser/Thr-sp_prot-phosphatase"/>
</dbReference>
<dbReference type="PRINTS" id="PR00114">
    <property type="entry name" value="STPHPHTASE"/>
</dbReference>
<keyword evidence="3" id="KW-0479">Metal-binding</keyword>
<evidence type="ECO:0000313" key="12">
    <source>
        <dbReference type="Proteomes" id="UP000037460"/>
    </source>
</evidence>
<sequence length="381" mass="39252">MADRETLLAINAQLVSKLTAGTATDDDIKTLTAVMGLLEKEASKGSISSSVPQTAPSGRCGAGASAAATSVKILQKRKKNGRKGSGSRQPRGTRIVSADRALEARKDAEAAERVAAADRAMAAREEDEKKAKEKATKTSHGGFSYSRGYGGGDVGYGSRITSADPALEARKDAAAAVVRKALAGALVSMMKAGDVDAARAEAVARAALVSEAAASAAAAKAEGKGAAAAPQAAKAATIKKAESVAAAERAMAAREEDEKKTKATTWASYSGGGSGRSYDSSYSSYSPRAATSMAEAAKVDAIIEKLKSAADKKPGSTVNLSADEVTYLIEQSTQIMSNQPALLELEAPLSIVGDVNGQFRDLLRLFEHCGFPPDANYLFLG</sequence>
<reference evidence="12" key="1">
    <citation type="journal article" date="2015" name="PLoS Genet.">
        <title>Genome Sequence and Transcriptome Analyses of Chrysochromulina tobin: Metabolic Tools for Enhanced Algal Fitness in the Prominent Order Prymnesiales (Haptophyceae).</title>
        <authorList>
            <person name="Hovde B.T."/>
            <person name="Deodato C.R."/>
            <person name="Hunsperger H.M."/>
            <person name="Ryken S.A."/>
            <person name="Yost W."/>
            <person name="Jha R.K."/>
            <person name="Patterson J."/>
            <person name="Monnat R.J. Jr."/>
            <person name="Barlow S.B."/>
            <person name="Starkenburg S.R."/>
            <person name="Cattolico R.A."/>
        </authorList>
    </citation>
    <scope>NUCLEOTIDE SEQUENCE</scope>
    <source>
        <strain evidence="12">CCMP291</strain>
    </source>
</reference>
<dbReference type="GO" id="GO:0046872">
    <property type="term" value="F:metal ion binding"/>
    <property type="evidence" value="ECO:0007669"/>
    <property type="project" value="UniProtKB-KW"/>
</dbReference>
<comment type="catalytic activity">
    <reaction evidence="8">
        <text>O-phospho-L-threonyl-[protein] + H2O = L-threonyl-[protein] + phosphate</text>
        <dbReference type="Rhea" id="RHEA:47004"/>
        <dbReference type="Rhea" id="RHEA-COMP:11060"/>
        <dbReference type="Rhea" id="RHEA-COMP:11605"/>
        <dbReference type="ChEBI" id="CHEBI:15377"/>
        <dbReference type="ChEBI" id="CHEBI:30013"/>
        <dbReference type="ChEBI" id="CHEBI:43474"/>
        <dbReference type="ChEBI" id="CHEBI:61977"/>
        <dbReference type="EC" id="3.1.3.16"/>
    </reaction>
</comment>
<dbReference type="EMBL" id="JWZX01001652">
    <property type="protein sequence ID" value="KOO32911.1"/>
    <property type="molecule type" value="Genomic_DNA"/>
</dbReference>
<dbReference type="PANTHER" id="PTHR11668">
    <property type="entry name" value="SERINE/THREONINE PROTEIN PHOSPHATASE"/>
    <property type="match status" value="1"/>
</dbReference>
<dbReference type="InterPro" id="IPR050341">
    <property type="entry name" value="PP1_catalytic_subunit"/>
</dbReference>
<dbReference type="InterPro" id="IPR029052">
    <property type="entry name" value="Metallo-depent_PP-like"/>
</dbReference>
<feature type="compositionally biased region" description="Low complexity" evidence="9">
    <location>
        <begin position="55"/>
        <end position="70"/>
    </location>
</feature>
<dbReference type="PANTHER" id="PTHR11668:SF300">
    <property type="entry name" value="SERINE_THREONINE-PROTEIN PHOSPHATASE"/>
    <property type="match status" value="1"/>
</dbReference>
<dbReference type="SUPFAM" id="SSF56300">
    <property type="entry name" value="Metallo-dependent phosphatases"/>
    <property type="match status" value="1"/>
</dbReference>
<evidence type="ECO:0000256" key="8">
    <source>
        <dbReference type="ARBA" id="ARBA00048336"/>
    </source>
</evidence>
<dbReference type="OrthoDB" id="1930084at2759"/>
<dbReference type="GO" id="GO:0005634">
    <property type="term" value="C:nucleus"/>
    <property type="evidence" value="ECO:0007669"/>
    <property type="project" value="TreeGrafter"/>
</dbReference>
<evidence type="ECO:0000256" key="5">
    <source>
        <dbReference type="ARBA" id="ARBA00022912"/>
    </source>
</evidence>
<keyword evidence="4" id="KW-0378">Hydrolase</keyword>
<evidence type="ECO:0000256" key="6">
    <source>
        <dbReference type="ARBA" id="ARBA00023211"/>
    </source>
</evidence>
<dbReference type="Proteomes" id="UP000037460">
    <property type="component" value="Unassembled WGS sequence"/>
</dbReference>
<dbReference type="GO" id="GO:0004722">
    <property type="term" value="F:protein serine/threonine phosphatase activity"/>
    <property type="evidence" value="ECO:0007669"/>
    <property type="project" value="UniProtKB-EC"/>
</dbReference>
<evidence type="ECO:0000256" key="4">
    <source>
        <dbReference type="ARBA" id="ARBA00022801"/>
    </source>
</evidence>
<organism evidence="11 12">
    <name type="scientific">Chrysochromulina tobinii</name>
    <dbReference type="NCBI Taxonomy" id="1460289"/>
    <lineage>
        <taxon>Eukaryota</taxon>
        <taxon>Haptista</taxon>
        <taxon>Haptophyta</taxon>
        <taxon>Prymnesiophyceae</taxon>
        <taxon>Prymnesiales</taxon>
        <taxon>Chrysochromulinaceae</taxon>
        <taxon>Chrysochromulina</taxon>
    </lineage>
</organism>
<comment type="cofactor">
    <cofactor evidence="1">
        <name>Mn(2+)</name>
        <dbReference type="ChEBI" id="CHEBI:29035"/>
    </cofactor>
</comment>
<dbReference type="InterPro" id="IPR031675">
    <property type="entry name" value="STPPase_N"/>
</dbReference>
<accession>A0A0M0K205</accession>
<dbReference type="GO" id="GO:0005737">
    <property type="term" value="C:cytoplasm"/>
    <property type="evidence" value="ECO:0007669"/>
    <property type="project" value="TreeGrafter"/>
</dbReference>
<dbReference type="Gene3D" id="3.60.21.10">
    <property type="match status" value="1"/>
</dbReference>
<protein>
    <recommendedName>
        <fullName evidence="2">protein-serine/threonine phosphatase</fullName>
        <ecNumber evidence="2">3.1.3.16</ecNumber>
    </recommendedName>
</protein>
<comment type="catalytic activity">
    <reaction evidence="7">
        <text>O-phospho-L-seryl-[protein] + H2O = L-seryl-[protein] + phosphate</text>
        <dbReference type="Rhea" id="RHEA:20629"/>
        <dbReference type="Rhea" id="RHEA-COMP:9863"/>
        <dbReference type="Rhea" id="RHEA-COMP:11604"/>
        <dbReference type="ChEBI" id="CHEBI:15377"/>
        <dbReference type="ChEBI" id="CHEBI:29999"/>
        <dbReference type="ChEBI" id="CHEBI:43474"/>
        <dbReference type="ChEBI" id="CHEBI:83421"/>
        <dbReference type="EC" id="3.1.3.16"/>
    </reaction>
</comment>